<dbReference type="AlphaFoldDB" id="A0A1E5L544"/>
<proteinExistence type="predicted"/>
<dbReference type="PANTHER" id="PTHR10151">
    <property type="entry name" value="ECTONUCLEOTIDE PYROPHOSPHATASE/PHOSPHODIESTERASE"/>
    <property type="match status" value="1"/>
</dbReference>
<comment type="caution">
    <text evidence="1">The sequence shown here is derived from an EMBL/GenBank/DDBJ whole genome shotgun (WGS) entry which is preliminary data.</text>
</comment>
<dbReference type="InterPro" id="IPR002591">
    <property type="entry name" value="Phosphodiest/P_Trfase"/>
</dbReference>
<accession>A0A1E5L544</accession>
<dbReference type="OrthoDB" id="2381338at2"/>
<dbReference type="RefSeq" id="WP_069702511.1">
    <property type="nucleotide sequence ID" value="NZ_MJAT01000033.1"/>
</dbReference>
<dbReference type="Pfam" id="PF01663">
    <property type="entry name" value="Phosphodiest"/>
    <property type="match status" value="1"/>
</dbReference>
<reference evidence="1 2" key="1">
    <citation type="submission" date="2016-09" db="EMBL/GenBank/DDBJ databases">
        <title>Desulfuribacillus arsenicus sp. nov., an obligately anaerobic, dissimilatory arsenic- and antimonate-reducing bacterium isolated from anoxic sediments.</title>
        <authorList>
            <person name="Abin C.A."/>
            <person name="Hollibaugh J.T."/>
        </authorList>
    </citation>
    <scope>NUCLEOTIDE SEQUENCE [LARGE SCALE GENOMIC DNA]</scope>
    <source>
        <strain evidence="1 2">MLFW-2</strain>
    </source>
</reference>
<dbReference type="Gene3D" id="3.40.720.10">
    <property type="entry name" value="Alkaline Phosphatase, subunit A"/>
    <property type="match status" value="1"/>
</dbReference>
<dbReference type="Proteomes" id="UP000095255">
    <property type="component" value="Unassembled WGS sequence"/>
</dbReference>
<evidence type="ECO:0008006" key="3">
    <source>
        <dbReference type="Google" id="ProtNLM"/>
    </source>
</evidence>
<dbReference type="EMBL" id="MJAT01000033">
    <property type="protein sequence ID" value="OEH85184.1"/>
    <property type="molecule type" value="Genomic_DNA"/>
</dbReference>
<evidence type="ECO:0000313" key="2">
    <source>
        <dbReference type="Proteomes" id="UP000095255"/>
    </source>
</evidence>
<dbReference type="STRING" id="1390249.BHU72_06125"/>
<dbReference type="SUPFAM" id="SSF53649">
    <property type="entry name" value="Alkaline phosphatase-like"/>
    <property type="match status" value="1"/>
</dbReference>
<sequence length="493" mass="56098">MKKVILLLVDSLLPGPLEKAMERGEVPNMSAIAETGTFIKRGVTLLPTMSCVVDSSIITGCYPDEHHVPGLMWYNPKENRIVDYGSSFGITWRLGFKQVLQDVIHDLHSKHLSKKVTTIYEDLEKRGLTTGNINFGVYRGKSEHTMKMPFLLNLMTKFQLNNKKVKGPNILTVGKLVKGELNKPYDINAPSSVFKRYGLNDEYTIEVFQEIVRQKQLPDFTMMYFPDLDQAVHKKGTKFAIDSIQKIDKKIGQLLDALGGPEKAMEETIWIILSDHGQTDVKEGIGQIPLPEILSDLTIHNLRKPIDSATMDVVICNNERLTYLYFFRMKKDKIMEALLADSRIDFVAHRNNQQITVEKRDHDSNKKKDLKLVYSETGDYTDPYNQTWNISGDYQVLDLHVKDNRIDYDDYPDALKRLQAAFFGQRTQDVLVVTAKPGYEFQSQGSANHNGGGSHGSLHRQDSEIPIIIGGTDKKPKYPRIVDLKKFILDLIH</sequence>
<protein>
    <recommendedName>
        <fullName evidence="3">Phosphodiesterase</fullName>
    </recommendedName>
</protein>
<gene>
    <name evidence="1" type="ORF">BHU72_06125</name>
</gene>
<dbReference type="PANTHER" id="PTHR10151:SF120">
    <property type="entry name" value="BIS(5'-ADENOSYL)-TRIPHOSPHATASE"/>
    <property type="match status" value="1"/>
</dbReference>
<dbReference type="InterPro" id="IPR017850">
    <property type="entry name" value="Alkaline_phosphatase_core_sf"/>
</dbReference>
<organism evidence="1 2">
    <name type="scientific">Desulfuribacillus stibiiarsenatis</name>
    <dbReference type="NCBI Taxonomy" id="1390249"/>
    <lineage>
        <taxon>Bacteria</taxon>
        <taxon>Bacillati</taxon>
        <taxon>Bacillota</taxon>
        <taxon>Desulfuribacillia</taxon>
        <taxon>Desulfuribacillales</taxon>
        <taxon>Desulfuribacillaceae</taxon>
        <taxon>Desulfuribacillus</taxon>
    </lineage>
</organism>
<evidence type="ECO:0000313" key="1">
    <source>
        <dbReference type="EMBL" id="OEH85184.1"/>
    </source>
</evidence>
<dbReference type="GO" id="GO:0016787">
    <property type="term" value="F:hydrolase activity"/>
    <property type="evidence" value="ECO:0007669"/>
    <property type="project" value="UniProtKB-ARBA"/>
</dbReference>
<keyword evidence="2" id="KW-1185">Reference proteome</keyword>
<name>A0A1E5L544_9FIRM</name>